<gene>
    <name evidence="2" type="ORF">NYR02_18970</name>
</gene>
<comment type="caution">
    <text evidence="2">The sequence shown here is derived from an EMBL/GenBank/DDBJ whole genome shotgun (WGS) entry which is preliminary data.</text>
</comment>
<organism evidence="2 3">
    <name type="scientific">Thalassolituus pacificus</name>
    <dbReference type="NCBI Taxonomy" id="2975440"/>
    <lineage>
        <taxon>Bacteria</taxon>
        <taxon>Pseudomonadati</taxon>
        <taxon>Pseudomonadota</taxon>
        <taxon>Gammaproteobacteria</taxon>
        <taxon>Oceanospirillales</taxon>
        <taxon>Oceanospirillaceae</taxon>
        <taxon>Thalassolituus</taxon>
    </lineage>
</organism>
<feature type="domain" description="HTH luxR-type" evidence="1">
    <location>
        <begin position="318"/>
        <end position="383"/>
    </location>
</feature>
<dbReference type="GO" id="GO:0006355">
    <property type="term" value="P:regulation of DNA-templated transcription"/>
    <property type="evidence" value="ECO:0007669"/>
    <property type="project" value="InterPro"/>
</dbReference>
<keyword evidence="3" id="KW-1185">Reference proteome</keyword>
<reference evidence="2" key="2">
    <citation type="submission" date="2022-08" db="EMBL/GenBank/DDBJ databases">
        <authorList>
            <person name="Dong C."/>
        </authorList>
    </citation>
    <scope>NUCLEOTIDE SEQUENCE</scope>
    <source>
        <strain evidence="2">59MF3M-4</strain>
    </source>
</reference>
<evidence type="ECO:0000259" key="1">
    <source>
        <dbReference type="PROSITE" id="PS50043"/>
    </source>
</evidence>
<proteinExistence type="predicted"/>
<dbReference type="PROSITE" id="PS00622">
    <property type="entry name" value="HTH_LUXR_1"/>
    <property type="match status" value="1"/>
</dbReference>
<dbReference type="AlphaFoldDB" id="A0A9X2WJN0"/>
<evidence type="ECO:0000313" key="3">
    <source>
        <dbReference type="Proteomes" id="UP001147830"/>
    </source>
</evidence>
<dbReference type="RefSeq" id="WP_260977936.1">
    <property type="nucleotide sequence ID" value="NZ_JAOANI010000032.1"/>
</dbReference>
<protein>
    <submittedName>
        <fullName evidence="2">Helix-turn-helix transcriptional regulator</fullName>
    </submittedName>
</protein>
<dbReference type="InterPro" id="IPR016032">
    <property type="entry name" value="Sig_transdc_resp-reg_C-effctor"/>
</dbReference>
<dbReference type="PROSITE" id="PS50043">
    <property type="entry name" value="HTH_LUXR_2"/>
    <property type="match status" value="1"/>
</dbReference>
<dbReference type="EMBL" id="JAOANI010000032">
    <property type="protein sequence ID" value="MCT7361107.1"/>
    <property type="molecule type" value="Genomic_DNA"/>
</dbReference>
<dbReference type="SMART" id="SM00421">
    <property type="entry name" value="HTH_LUXR"/>
    <property type="match status" value="1"/>
</dbReference>
<sequence>MNALVNAAALQRLPLDNDPRLERLLDELYLGVSDHGGFNPFLALLQQQFRCQTATLSIRETRKSQVIGGWYQDMPEADVQWYISHLAWRDPLFHLANRQSGFCSAFINHQQTLQDPLISQWCAQAGLVDGACAIAYRDDQYCVALTLGRGAQHGHFSASELQQLDQLLPHLRRAISLQQLAHQRQQTPAYLAEALHAMTVPLLVMSPGLQLQFANQAARQWLQSSPLVNASEPSSTNLTLQFSDHRHNANLYAELHKLQRKPSQPATSLAFRDAAQPLTLTLTSLINPVAENRPTLSTPGVLISVHDWQQHDMPQPRHISELFGLSQTEGLICSYLCRGDSADMIASTLNREISTVRSHIKSMLRKTDTRRQTELVARVLSTTLKHSLYL</sequence>
<dbReference type="GO" id="GO:0003677">
    <property type="term" value="F:DNA binding"/>
    <property type="evidence" value="ECO:0007669"/>
    <property type="project" value="InterPro"/>
</dbReference>
<evidence type="ECO:0000313" key="2">
    <source>
        <dbReference type="EMBL" id="MCT7361107.1"/>
    </source>
</evidence>
<accession>A0A9X2WJN0</accession>
<dbReference type="InterPro" id="IPR036388">
    <property type="entry name" value="WH-like_DNA-bd_sf"/>
</dbReference>
<dbReference type="Proteomes" id="UP001147830">
    <property type="component" value="Unassembled WGS sequence"/>
</dbReference>
<name>A0A9X2WJN0_9GAMM</name>
<dbReference type="InterPro" id="IPR000792">
    <property type="entry name" value="Tscrpt_reg_LuxR_C"/>
</dbReference>
<reference evidence="2" key="1">
    <citation type="journal article" date="2022" name="Front. Microbiol.">
        <title>Genome-based taxonomic rearrangement of Oceanobacter-related bacteria including the description of Thalassolituus hydrocarbonoclasticus sp. nov. and Thalassolituus pacificus sp. nov. and emended description of the genus Thalassolituus.</title>
        <authorList>
            <person name="Dong C."/>
            <person name="Wei L."/>
            <person name="Wang J."/>
            <person name="Lai Q."/>
            <person name="Huang Z."/>
            <person name="Shao Z."/>
        </authorList>
    </citation>
    <scope>NUCLEOTIDE SEQUENCE</scope>
    <source>
        <strain evidence="2">59MF3M-4</strain>
    </source>
</reference>
<dbReference type="Gene3D" id="1.10.10.10">
    <property type="entry name" value="Winged helix-like DNA-binding domain superfamily/Winged helix DNA-binding domain"/>
    <property type="match status" value="1"/>
</dbReference>
<dbReference type="SUPFAM" id="SSF46894">
    <property type="entry name" value="C-terminal effector domain of the bipartite response regulators"/>
    <property type="match status" value="1"/>
</dbReference>